<accession>A0A8S9GKN3</accession>
<name>A0A8S9GKN3_BRACR</name>
<gene>
    <name evidence="1" type="ORF">F2Q70_00022016</name>
</gene>
<comment type="caution">
    <text evidence="1">The sequence shown here is derived from an EMBL/GenBank/DDBJ whole genome shotgun (WGS) entry which is preliminary data.</text>
</comment>
<dbReference type="AlphaFoldDB" id="A0A8S9GKN3"/>
<protein>
    <submittedName>
        <fullName evidence="1">Uncharacterized protein</fullName>
    </submittedName>
</protein>
<proteinExistence type="predicted"/>
<sequence length="114" mass="12919">MFRGSVSIDVWDEVSIEVGRKISVDGRVDSVDSGERVSVDEIGVWVDVGWQVLIDELVLLSIDEKRLSLRIKRSKLAGSIENSSGVSLLLLALLGMHPKRQEKFYFRKRFKEVT</sequence>
<evidence type="ECO:0000313" key="1">
    <source>
        <dbReference type="EMBL" id="KAF2545720.1"/>
    </source>
</evidence>
<organism evidence="1">
    <name type="scientific">Brassica cretica</name>
    <name type="common">Mustard</name>
    <dbReference type="NCBI Taxonomy" id="69181"/>
    <lineage>
        <taxon>Eukaryota</taxon>
        <taxon>Viridiplantae</taxon>
        <taxon>Streptophyta</taxon>
        <taxon>Embryophyta</taxon>
        <taxon>Tracheophyta</taxon>
        <taxon>Spermatophyta</taxon>
        <taxon>Magnoliopsida</taxon>
        <taxon>eudicotyledons</taxon>
        <taxon>Gunneridae</taxon>
        <taxon>Pentapetalae</taxon>
        <taxon>rosids</taxon>
        <taxon>malvids</taxon>
        <taxon>Brassicales</taxon>
        <taxon>Brassicaceae</taxon>
        <taxon>Brassiceae</taxon>
        <taxon>Brassica</taxon>
    </lineage>
</organism>
<reference evidence="1" key="1">
    <citation type="submission" date="2019-12" db="EMBL/GenBank/DDBJ databases">
        <title>Genome sequencing and annotation of Brassica cretica.</title>
        <authorList>
            <person name="Studholme D.J."/>
            <person name="Sarris P.F."/>
        </authorList>
    </citation>
    <scope>NUCLEOTIDE SEQUENCE</scope>
    <source>
        <strain evidence="1">PFS-102/07</strain>
        <tissue evidence="1">Leaf</tissue>
    </source>
</reference>
<dbReference type="EMBL" id="QGKY02001925">
    <property type="protein sequence ID" value="KAF2545720.1"/>
    <property type="molecule type" value="Genomic_DNA"/>
</dbReference>